<protein>
    <submittedName>
        <fullName evidence="3">DUF2384 domain-containing protein</fullName>
    </submittedName>
</protein>
<dbReference type="EMBL" id="WOFE01000001">
    <property type="protein sequence ID" value="MBM5570740.1"/>
    <property type="molecule type" value="Genomic_DNA"/>
</dbReference>
<feature type="domain" description="Antitoxin Xre-like helix-turn-helix" evidence="2">
    <location>
        <begin position="18"/>
        <end position="76"/>
    </location>
</feature>
<dbReference type="Pfam" id="PF09722">
    <property type="entry name" value="Xre_MbcA_ParS_C"/>
    <property type="match status" value="1"/>
</dbReference>
<dbReference type="InterPro" id="IPR011979">
    <property type="entry name" value="Antitox_Xre"/>
</dbReference>
<sequence>MLKMHELLNAAPLSQISYIRLGLLAQEAVSISVQYQISLSDIARVLHIPLRSLQYLVRQEQELSAVTSERLFRLARVASYASCIYGDLITTGNWLTRPNSVLNQMTPLSLLDTAYGGQEVERILRSIEYGLPV</sequence>
<evidence type="ECO:0000313" key="4">
    <source>
        <dbReference type="Proteomes" id="UP001195660"/>
    </source>
</evidence>
<reference evidence="3 4" key="1">
    <citation type="submission" date="2019-11" db="EMBL/GenBank/DDBJ databases">
        <title>Novel Deefgea species.</title>
        <authorList>
            <person name="Han J.-H."/>
        </authorList>
    </citation>
    <scope>NUCLEOTIDE SEQUENCE [LARGE SCALE GENOMIC DNA]</scope>
    <source>
        <strain evidence="3 4">LMG 24817</strain>
    </source>
</reference>
<evidence type="ECO:0000313" key="3">
    <source>
        <dbReference type="EMBL" id="MBM5570740.1"/>
    </source>
</evidence>
<evidence type="ECO:0000259" key="1">
    <source>
        <dbReference type="Pfam" id="PF09722"/>
    </source>
</evidence>
<accession>A0ABS2C9B9</accession>
<dbReference type="NCBIfam" id="TIGR02293">
    <property type="entry name" value="TAS_TIGR02293"/>
    <property type="match status" value="1"/>
</dbReference>
<organism evidence="3 4">
    <name type="scientific">Deefgea chitinilytica</name>
    <dbReference type="NCBI Taxonomy" id="570276"/>
    <lineage>
        <taxon>Bacteria</taxon>
        <taxon>Pseudomonadati</taxon>
        <taxon>Pseudomonadota</taxon>
        <taxon>Betaproteobacteria</taxon>
        <taxon>Neisseriales</taxon>
        <taxon>Chitinibacteraceae</taxon>
        <taxon>Deefgea</taxon>
    </lineage>
</organism>
<feature type="domain" description="Antitoxin Xre/MbcA/ParS-like toxin-binding" evidence="1">
    <location>
        <begin position="93"/>
        <end position="130"/>
    </location>
</feature>
<dbReference type="Proteomes" id="UP001195660">
    <property type="component" value="Unassembled WGS sequence"/>
</dbReference>
<dbReference type="RefSeq" id="WP_203570019.1">
    <property type="nucleotide sequence ID" value="NZ_WOFE01000001.1"/>
</dbReference>
<dbReference type="InterPro" id="IPR024467">
    <property type="entry name" value="Xre/MbcA/ParS-like_toxin-bd"/>
</dbReference>
<keyword evidence="4" id="KW-1185">Reference proteome</keyword>
<gene>
    <name evidence="3" type="ORF">GM173_03995</name>
</gene>
<comment type="caution">
    <text evidence="3">The sequence shown here is derived from an EMBL/GenBank/DDBJ whole genome shotgun (WGS) entry which is preliminary data.</text>
</comment>
<proteinExistence type="predicted"/>
<name>A0ABS2C9B9_9NEIS</name>
<evidence type="ECO:0000259" key="2">
    <source>
        <dbReference type="Pfam" id="PF20432"/>
    </source>
</evidence>
<dbReference type="InterPro" id="IPR046847">
    <property type="entry name" value="Xre-like_HTH"/>
</dbReference>
<dbReference type="Pfam" id="PF20432">
    <property type="entry name" value="Xre-like-HTH"/>
    <property type="match status" value="1"/>
</dbReference>